<evidence type="ECO:0000313" key="3">
    <source>
        <dbReference type="Proteomes" id="UP000321518"/>
    </source>
</evidence>
<feature type="region of interest" description="Disordered" evidence="1">
    <location>
        <begin position="58"/>
        <end position="103"/>
    </location>
</feature>
<protein>
    <submittedName>
        <fullName evidence="2">Uncharacterized protein</fullName>
    </submittedName>
</protein>
<feature type="compositionally biased region" description="Basic and acidic residues" evidence="1">
    <location>
        <begin position="58"/>
        <end position="67"/>
    </location>
</feature>
<name>A0A511KBY1_RHOTO</name>
<gene>
    <name evidence="2" type="ORF">Rt10032_c04g1859</name>
</gene>
<evidence type="ECO:0000256" key="1">
    <source>
        <dbReference type="SAM" id="MobiDB-lite"/>
    </source>
</evidence>
<reference evidence="2 3" key="1">
    <citation type="submission" date="2019-07" db="EMBL/GenBank/DDBJ databases">
        <title>Rhodotorula toruloides NBRC10032 genome sequencing.</title>
        <authorList>
            <person name="Shida Y."/>
            <person name="Takaku H."/>
            <person name="Ogasawara W."/>
            <person name="Mori K."/>
        </authorList>
    </citation>
    <scope>NUCLEOTIDE SEQUENCE [LARGE SCALE GENOMIC DNA]</scope>
    <source>
        <strain evidence="2 3">NBRC10032</strain>
    </source>
</reference>
<evidence type="ECO:0000313" key="2">
    <source>
        <dbReference type="EMBL" id="GEM07842.1"/>
    </source>
</evidence>
<sequence length="103" mass="11732">MAQPRDTIQPLAEADMPPHLRQRLEEEMDRFHHPHSVDEDLAAASKRHDALIHSKIEHAHEQVEHAKQVAATHTSDPTHNAPTKPVHNRDDAVKVKEQSVQEK</sequence>
<proteinExistence type="predicted"/>
<comment type="caution">
    <text evidence="2">The sequence shown here is derived from an EMBL/GenBank/DDBJ whole genome shotgun (WGS) entry which is preliminary data.</text>
</comment>
<accession>A0A511KBY1</accession>
<feature type="compositionally biased region" description="Polar residues" evidence="1">
    <location>
        <begin position="71"/>
        <end position="81"/>
    </location>
</feature>
<dbReference type="EMBL" id="BJWK01000004">
    <property type="protein sequence ID" value="GEM07842.1"/>
    <property type="molecule type" value="Genomic_DNA"/>
</dbReference>
<dbReference type="Proteomes" id="UP000321518">
    <property type="component" value="Unassembled WGS sequence"/>
</dbReference>
<dbReference type="OrthoDB" id="10341704at2759"/>
<feature type="compositionally biased region" description="Basic and acidic residues" evidence="1">
    <location>
        <begin position="87"/>
        <end position="103"/>
    </location>
</feature>
<dbReference type="AlphaFoldDB" id="A0A511KBY1"/>
<organism evidence="2 3">
    <name type="scientific">Rhodotorula toruloides</name>
    <name type="common">Yeast</name>
    <name type="synonym">Rhodosporidium toruloides</name>
    <dbReference type="NCBI Taxonomy" id="5286"/>
    <lineage>
        <taxon>Eukaryota</taxon>
        <taxon>Fungi</taxon>
        <taxon>Dikarya</taxon>
        <taxon>Basidiomycota</taxon>
        <taxon>Pucciniomycotina</taxon>
        <taxon>Microbotryomycetes</taxon>
        <taxon>Sporidiobolales</taxon>
        <taxon>Sporidiobolaceae</taxon>
        <taxon>Rhodotorula</taxon>
    </lineage>
</organism>